<evidence type="ECO:0000256" key="1">
    <source>
        <dbReference type="ARBA" id="ARBA00010945"/>
    </source>
</evidence>
<comment type="similarity">
    <text evidence="1">Belongs to the DNA polymerase type-Y family.</text>
</comment>
<accession>A0A6G9AR08</accession>
<feature type="compositionally biased region" description="Polar residues" evidence="6">
    <location>
        <begin position="309"/>
        <end position="323"/>
    </location>
</feature>
<dbReference type="Pfam" id="PF11799">
    <property type="entry name" value="IMS_C"/>
    <property type="match status" value="1"/>
</dbReference>
<dbReference type="KEGG" id="spib:G8759_20170"/>
<evidence type="ECO:0000256" key="5">
    <source>
        <dbReference type="ARBA" id="ARBA00023236"/>
    </source>
</evidence>
<dbReference type="InterPro" id="IPR036775">
    <property type="entry name" value="DNA_pol_Y-fam_lit_finger_sf"/>
</dbReference>
<dbReference type="InterPro" id="IPR017961">
    <property type="entry name" value="DNA_pol_Y-fam_little_finger"/>
</dbReference>
<gene>
    <name evidence="8" type="ORF">G8759_20170</name>
</gene>
<keyword evidence="9" id="KW-1185">Reference proteome</keyword>
<evidence type="ECO:0000259" key="7">
    <source>
        <dbReference type="PROSITE" id="PS50173"/>
    </source>
</evidence>
<keyword evidence="4" id="KW-0234">DNA repair</keyword>
<dbReference type="Pfam" id="PF13438">
    <property type="entry name" value="DUF4113"/>
    <property type="match status" value="1"/>
</dbReference>
<dbReference type="GO" id="GO:0003887">
    <property type="term" value="F:DNA-directed DNA polymerase activity"/>
    <property type="evidence" value="ECO:0007669"/>
    <property type="project" value="TreeGrafter"/>
</dbReference>
<dbReference type="Gene3D" id="3.30.1490.100">
    <property type="entry name" value="DNA polymerase, Y-family, little finger domain"/>
    <property type="match status" value="1"/>
</dbReference>
<dbReference type="PANTHER" id="PTHR11076:SF34">
    <property type="entry name" value="PROTEIN UMUC"/>
    <property type="match status" value="1"/>
</dbReference>
<dbReference type="InterPro" id="IPR043128">
    <property type="entry name" value="Rev_trsase/Diguanyl_cyclase"/>
</dbReference>
<dbReference type="AlphaFoldDB" id="A0A6G9AR08"/>
<dbReference type="PROSITE" id="PS50173">
    <property type="entry name" value="UMUC"/>
    <property type="match status" value="1"/>
</dbReference>
<keyword evidence="2" id="KW-0227">DNA damage</keyword>
<dbReference type="SUPFAM" id="SSF56672">
    <property type="entry name" value="DNA/RNA polymerases"/>
    <property type="match status" value="1"/>
</dbReference>
<evidence type="ECO:0000313" key="9">
    <source>
        <dbReference type="Proteomes" id="UP000501802"/>
    </source>
</evidence>
<dbReference type="SUPFAM" id="SSF100879">
    <property type="entry name" value="Lesion bypass DNA polymerase (Y-family), little finger domain"/>
    <property type="match status" value="1"/>
</dbReference>
<dbReference type="PANTHER" id="PTHR11076">
    <property type="entry name" value="DNA REPAIR POLYMERASE UMUC / TRANSFERASE FAMILY MEMBER"/>
    <property type="match status" value="1"/>
</dbReference>
<evidence type="ECO:0000313" key="8">
    <source>
        <dbReference type="EMBL" id="QIP14769.1"/>
    </source>
</evidence>
<dbReference type="CDD" id="cd01700">
    <property type="entry name" value="PolY_Pol_V_umuC"/>
    <property type="match status" value="1"/>
</dbReference>
<dbReference type="Gene3D" id="3.40.1170.60">
    <property type="match status" value="1"/>
</dbReference>
<dbReference type="GO" id="GO:0009432">
    <property type="term" value="P:SOS response"/>
    <property type="evidence" value="ECO:0007669"/>
    <property type="project" value="UniProtKB-KW"/>
</dbReference>
<dbReference type="InterPro" id="IPR050116">
    <property type="entry name" value="DNA_polymerase-Y"/>
</dbReference>
<dbReference type="GO" id="GO:0042276">
    <property type="term" value="P:error-prone translesion synthesis"/>
    <property type="evidence" value="ECO:0007669"/>
    <property type="project" value="TreeGrafter"/>
</dbReference>
<dbReference type="GO" id="GO:0003684">
    <property type="term" value="F:damaged DNA binding"/>
    <property type="evidence" value="ECO:0007669"/>
    <property type="project" value="InterPro"/>
</dbReference>
<dbReference type="Gene3D" id="1.10.150.20">
    <property type="entry name" value="5' to 3' exonuclease, C-terminal subdomain"/>
    <property type="match status" value="1"/>
</dbReference>
<proteinExistence type="inferred from homology"/>
<dbReference type="Gene3D" id="3.30.70.270">
    <property type="match status" value="1"/>
</dbReference>
<dbReference type="InterPro" id="IPR025188">
    <property type="entry name" value="DUF4113"/>
</dbReference>
<keyword evidence="3" id="KW-0741">SOS mutagenesis</keyword>
<reference evidence="8 9" key="1">
    <citation type="submission" date="2020-03" db="EMBL/GenBank/DDBJ databases">
        <authorList>
            <person name="Kim M.K."/>
        </authorList>
    </citation>
    <scope>NUCLEOTIDE SEQUENCE [LARGE SCALE GENOMIC DNA]</scope>
    <source>
        <strain evidence="8 9">BT328</strain>
    </source>
</reference>
<evidence type="ECO:0000256" key="4">
    <source>
        <dbReference type="ARBA" id="ARBA00023204"/>
    </source>
</evidence>
<dbReference type="EMBL" id="CP050063">
    <property type="protein sequence ID" value="QIP14769.1"/>
    <property type="molecule type" value="Genomic_DNA"/>
</dbReference>
<dbReference type="GO" id="GO:0005829">
    <property type="term" value="C:cytosol"/>
    <property type="evidence" value="ECO:0007669"/>
    <property type="project" value="TreeGrafter"/>
</dbReference>
<evidence type="ECO:0000256" key="3">
    <source>
        <dbReference type="ARBA" id="ARBA00023199"/>
    </source>
</evidence>
<organism evidence="8 9">
    <name type="scientific">Spirosoma aureum</name>
    <dbReference type="NCBI Taxonomy" id="2692134"/>
    <lineage>
        <taxon>Bacteria</taxon>
        <taxon>Pseudomonadati</taxon>
        <taxon>Bacteroidota</taxon>
        <taxon>Cytophagia</taxon>
        <taxon>Cytophagales</taxon>
        <taxon>Cytophagaceae</taxon>
        <taxon>Spirosoma</taxon>
    </lineage>
</organism>
<feature type="region of interest" description="Disordered" evidence="6">
    <location>
        <begin position="299"/>
        <end position="323"/>
    </location>
</feature>
<dbReference type="Proteomes" id="UP000501802">
    <property type="component" value="Chromosome"/>
</dbReference>
<evidence type="ECO:0000256" key="2">
    <source>
        <dbReference type="ARBA" id="ARBA00022763"/>
    </source>
</evidence>
<evidence type="ECO:0000256" key="6">
    <source>
        <dbReference type="SAM" id="MobiDB-lite"/>
    </source>
</evidence>
<protein>
    <submittedName>
        <fullName evidence="8">Y-family DNA polymerase</fullName>
    </submittedName>
</protein>
<dbReference type="Pfam" id="PF00817">
    <property type="entry name" value="IMS"/>
    <property type="match status" value="1"/>
</dbReference>
<dbReference type="InterPro" id="IPR043502">
    <property type="entry name" value="DNA/RNA_pol_sf"/>
</dbReference>
<name>A0A6G9AR08_9BACT</name>
<dbReference type="InterPro" id="IPR001126">
    <property type="entry name" value="UmuC"/>
</dbReference>
<feature type="domain" description="UmuC" evidence="7">
    <location>
        <begin position="2"/>
        <end position="188"/>
    </location>
</feature>
<sequence length="428" mass="48571">MFALVDANAMYVSCERSFNPALIGKPVIVLSNRDGCVVARSDEAKILGIKMGQPFFETQELREQHDIAVFSSNYTLYGDMSSRLMSLLNQFVEDVEVYSIDEAFLQVDGYQGLYPTFQGLGESIRKTVSQWLRIPVCVGFGATKTLAKLANRIAKKRPELGGICVIDSVETANEILSSFKVEDLWGIGYRYARMLKKHGIETAAQLRNANDDWVQQVMTINGLRLVHELRGMPCRMLEVNAPPKKTICAAPSFGKMIPDFRQIQDALTNHLCRAGEKLRRQDSLCGSITVFIHTNRFRKTPGRPDLPSKQYSNSRSVDLPHPTSSTPELLRYAMEVLKSIYAPGYQYQKVGLILSDLVHGDYRQKGVFSEGPDERLIKLAKVIDRINHRHGQDKLRLASQLYNPEWPMKQSYLSKRYTTNWKEILQVK</sequence>
<keyword evidence="5" id="KW-0742">SOS response</keyword>
<dbReference type="GO" id="GO:0006281">
    <property type="term" value="P:DNA repair"/>
    <property type="evidence" value="ECO:0007669"/>
    <property type="project" value="UniProtKB-KW"/>
</dbReference>
<dbReference type="RefSeq" id="WP_167211494.1">
    <property type="nucleotide sequence ID" value="NZ_CP050063.1"/>
</dbReference>